<feature type="compositionally biased region" description="Low complexity" evidence="2">
    <location>
        <begin position="268"/>
        <end position="300"/>
    </location>
</feature>
<dbReference type="GO" id="GO:0004843">
    <property type="term" value="F:cysteine-type deubiquitinase activity"/>
    <property type="evidence" value="ECO:0007669"/>
    <property type="project" value="TreeGrafter"/>
</dbReference>
<dbReference type="InterPro" id="IPR003323">
    <property type="entry name" value="OTU_dom"/>
</dbReference>
<feature type="region of interest" description="Disordered" evidence="2">
    <location>
        <begin position="202"/>
        <end position="234"/>
    </location>
</feature>
<name>A0A7S3E2W5_9CHLO</name>
<dbReference type="Gene3D" id="1.20.58.80">
    <property type="entry name" value="Phosphotransferase system, lactose/cellobiose-type IIA subunit"/>
    <property type="match status" value="1"/>
</dbReference>
<proteinExistence type="inferred from homology"/>
<dbReference type="InterPro" id="IPR038765">
    <property type="entry name" value="Papain-like_cys_pep_sf"/>
</dbReference>
<dbReference type="EMBL" id="HBHU01005613">
    <property type="protein sequence ID" value="CAE0017610.1"/>
    <property type="molecule type" value="Transcribed_RNA"/>
</dbReference>
<feature type="region of interest" description="Disordered" evidence="2">
    <location>
        <begin position="97"/>
        <end position="136"/>
    </location>
</feature>
<accession>A0A7S3E2W5</accession>
<dbReference type="InterPro" id="IPR050704">
    <property type="entry name" value="Peptidase_C85-like"/>
</dbReference>
<dbReference type="SUPFAM" id="SSF54001">
    <property type="entry name" value="Cysteine proteinases"/>
    <property type="match status" value="1"/>
</dbReference>
<dbReference type="GO" id="GO:0016579">
    <property type="term" value="P:protein deubiquitination"/>
    <property type="evidence" value="ECO:0007669"/>
    <property type="project" value="TreeGrafter"/>
</dbReference>
<protein>
    <recommendedName>
        <fullName evidence="3">OTU domain-containing protein</fullName>
    </recommendedName>
</protein>
<feature type="compositionally biased region" description="Pro residues" evidence="2">
    <location>
        <begin position="301"/>
        <end position="313"/>
    </location>
</feature>
<dbReference type="PANTHER" id="PTHR12419:SF111">
    <property type="entry name" value="OVARIAN TUMOR DOMAIN-CONTAINING DEUBIQUITINATING ENZYME 9"/>
    <property type="match status" value="1"/>
</dbReference>
<evidence type="ECO:0000259" key="3">
    <source>
        <dbReference type="PROSITE" id="PS50802"/>
    </source>
</evidence>
<feature type="domain" description="OTU" evidence="3">
    <location>
        <begin position="376"/>
        <end position="500"/>
    </location>
</feature>
<evidence type="ECO:0000256" key="1">
    <source>
        <dbReference type="ARBA" id="ARBA00010407"/>
    </source>
</evidence>
<dbReference type="CDD" id="cd22751">
    <property type="entry name" value="OTU_plant_OTU9-like"/>
    <property type="match status" value="1"/>
</dbReference>
<sequence length="504" mass="54617">MKTSQLLMKQAPCIPVNSRFPIEDYYERAERLLRQAMIYRAGQDQFNLFVIQARFSSLLLDTIPKHQNFKQQPQRYKALNEPLCRAISELESLKRVLDAPPKQPAEQQQQQRGPGESDFASSGAAAKPAAASPADLPFDDLSIVSTAPAPASEAEVLSGGSGKVSEGEEGLSDGWPADLGQGQGQGQVDLLTGTEADLVAASSRAPSGGDGGANGSHNSINNNNSATSASTGNSGHVSYPVMVPKSVSGPVVVPEIRRSRDFPPPSQPSSSVSAPPGPPALAGQATATAPIMQPQPQQQAYPPPPPGPPPPQNRPQQNQQPQHQRLHHQVAAGEGEGEGELGMTAHRPKVVENFPTQEVADMDYMNLADRLKHYGLKEKKVKGDGNCQFRSLSDQLFGTTDRHAEVRRVTMGQLRSQSDLYKPYVPEDFEAYVATMSKDGEWGDHVTLQAAADVYGRRICVLSSYKTSFIIDIKPQKSLHPRVLWLSFWAEVHYNSLYPSSSSL</sequence>
<evidence type="ECO:0000313" key="4">
    <source>
        <dbReference type="EMBL" id="CAE0017610.1"/>
    </source>
</evidence>
<dbReference type="Pfam" id="PF02338">
    <property type="entry name" value="OTU"/>
    <property type="match status" value="1"/>
</dbReference>
<dbReference type="Gene3D" id="3.90.70.80">
    <property type="match status" value="1"/>
</dbReference>
<dbReference type="PROSITE" id="PS50802">
    <property type="entry name" value="OTU"/>
    <property type="match status" value="1"/>
</dbReference>
<feature type="compositionally biased region" description="Low complexity" evidence="2">
    <location>
        <begin position="314"/>
        <end position="323"/>
    </location>
</feature>
<feature type="compositionally biased region" description="Low complexity" evidence="2">
    <location>
        <begin position="104"/>
        <end position="134"/>
    </location>
</feature>
<dbReference type="AlphaFoldDB" id="A0A7S3E2W5"/>
<gene>
    <name evidence="4" type="ORF">CLAU1311_LOCUS3617</name>
</gene>
<reference evidence="4" key="1">
    <citation type="submission" date="2021-01" db="EMBL/GenBank/DDBJ databases">
        <authorList>
            <person name="Corre E."/>
            <person name="Pelletier E."/>
            <person name="Niang G."/>
            <person name="Scheremetjew M."/>
            <person name="Finn R."/>
            <person name="Kale V."/>
            <person name="Holt S."/>
            <person name="Cochrane G."/>
            <person name="Meng A."/>
            <person name="Brown T."/>
            <person name="Cohen L."/>
        </authorList>
    </citation>
    <scope>NUCLEOTIDE SEQUENCE</scope>
    <source>
        <strain evidence="4">RCC856</strain>
    </source>
</reference>
<organism evidence="4">
    <name type="scientific">Chloropicon laureae</name>
    <dbReference type="NCBI Taxonomy" id="464258"/>
    <lineage>
        <taxon>Eukaryota</taxon>
        <taxon>Viridiplantae</taxon>
        <taxon>Chlorophyta</taxon>
        <taxon>Chloropicophyceae</taxon>
        <taxon>Chloropicales</taxon>
        <taxon>Chloropicaceae</taxon>
        <taxon>Chloropicon</taxon>
    </lineage>
</organism>
<dbReference type="PANTHER" id="PTHR12419">
    <property type="entry name" value="OTU DOMAIN CONTAINING PROTEIN"/>
    <property type="match status" value="1"/>
</dbReference>
<comment type="similarity">
    <text evidence="1">Belongs to the peptidase C85 family.</text>
</comment>
<feature type="compositionally biased region" description="Low complexity" evidence="2">
    <location>
        <begin position="215"/>
        <end position="234"/>
    </location>
</feature>
<feature type="region of interest" description="Disordered" evidence="2">
    <location>
        <begin position="257"/>
        <end position="330"/>
    </location>
</feature>
<dbReference type="Pfam" id="PF08969">
    <property type="entry name" value="USP8_dimer"/>
    <property type="match status" value="1"/>
</dbReference>
<evidence type="ECO:0000256" key="2">
    <source>
        <dbReference type="SAM" id="MobiDB-lite"/>
    </source>
</evidence>
<feature type="region of interest" description="Disordered" evidence="2">
    <location>
        <begin position="152"/>
        <end position="187"/>
    </location>
</feature>
<dbReference type="InterPro" id="IPR015063">
    <property type="entry name" value="USP8_dimer"/>
</dbReference>